<dbReference type="RefSeq" id="WP_191141353.1">
    <property type="nucleotide sequence ID" value="NZ_JACXAH010000002.1"/>
</dbReference>
<evidence type="ECO:0000313" key="1">
    <source>
        <dbReference type="EMBL" id="MBD1371067.1"/>
    </source>
</evidence>
<keyword evidence="2" id="KW-1185">Reference proteome</keyword>
<accession>A0A926N887</accession>
<comment type="caution">
    <text evidence="1">The sequence shown here is derived from an EMBL/GenBank/DDBJ whole genome shotgun (WGS) entry which is preliminary data.</text>
</comment>
<gene>
    <name evidence="1" type="ORF">IC620_01675</name>
</gene>
<sequence length="163" mass="19399">MMNLNHKEWEQKMDNINWKEMLEDVEAALMDNLAAEIGFPTYDRLLQSSELISGRYHLTYLSDGRFAWWNPDTYATGEDPCFFSNKEEMVAYIASVIQLNQEQQEKLRFNLQSFQQMKRCETCDHEYNPKDPIRYEWDGDKDNQAYCSFECAVESVLKEEKDF</sequence>
<name>A0A926N887_9BACL</name>
<dbReference type="Proteomes" id="UP000661691">
    <property type="component" value="Unassembled WGS sequence"/>
</dbReference>
<dbReference type="AlphaFoldDB" id="A0A926N887"/>
<proteinExistence type="predicted"/>
<reference evidence="1" key="1">
    <citation type="submission" date="2020-09" db="EMBL/GenBank/DDBJ databases">
        <title>A novel bacterium of genus Hazenella, isolated from South China Sea.</title>
        <authorList>
            <person name="Huang H."/>
            <person name="Mo K."/>
            <person name="Hu Y."/>
        </authorList>
    </citation>
    <scope>NUCLEOTIDE SEQUENCE</scope>
    <source>
        <strain evidence="1">IB182357</strain>
    </source>
</reference>
<protein>
    <submittedName>
        <fullName evidence="1">Uncharacterized protein</fullName>
    </submittedName>
</protein>
<dbReference type="EMBL" id="JACXAH010000002">
    <property type="protein sequence ID" value="MBD1371067.1"/>
    <property type="molecule type" value="Genomic_DNA"/>
</dbReference>
<organism evidence="1 2">
    <name type="scientific">Polycladospora coralii</name>
    <dbReference type="NCBI Taxonomy" id="2771432"/>
    <lineage>
        <taxon>Bacteria</taxon>
        <taxon>Bacillati</taxon>
        <taxon>Bacillota</taxon>
        <taxon>Bacilli</taxon>
        <taxon>Bacillales</taxon>
        <taxon>Thermoactinomycetaceae</taxon>
        <taxon>Polycladospora</taxon>
    </lineage>
</organism>
<evidence type="ECO:0000313" key="2">
    <source>
        <dbReference type="Proteomes" id="UP000661691"/>
    </source>
</evidence>